<evidence type="ECO:0000313" key="4">
    <source>
        <dbReference type="Proteomes" id="UP000318681"/>
    </source>
</evidence>
<organism evidence="3 4">
    <name type="scientific">Alterirhizorhabdus solaris</name>
    <dbReference type="NCBI Taxonomy" id="2529389"/>
    <lineage>
        <taxon>Bacteria</taxon>
        <taxon>Pseudomonadati</taxon>
        <taxon>Pseudomonadota</taxon>
        <taxon>Alphaproteobacteria</taxon>
        <taxon>Sphingomonadales</taxon>
        <taxon>Rhizorhabdaceae</taxon>
        <taxon>Alterirhizorhabdus</taxon>
    </lineage>
</organism>
<dbReference type="SUPFAM" id="SSF56112">
    <property type="entry name" value="Protein kinase-like (PK-like)"/>
    <property type="match status" value="1"/>
</dbReference>
<dbReference type="GO" id="GO:0016740">
    <property type="term" value="F:transferase activity"/>
    <property type="evidence" value="ECO:0007669"/>
    <property type="project" value="UniProtKB-KW"/>
</dbReference>
<name>A0A558R9S3_9SPHN</name>
<dbReference type="SUPFAM" id="SSF52172">
    <property type="entry name" value="CheY-like"/>
    <property type="match status" value="1"/>
</dbReference>
<evidence type="ECO:0000259" key="2">
    <source>
        <dbReference type="PROSITE" id="PS50110"/>
    </source>
</evidence>
<dbReference type="Pfam" id="PF01636">
    <property type="entry name" value="APH"/>
    <property type="match status" value="1"/>
</dbReference>
<dbReference type="OrthoDB" id="9797603at2"/>
<dbReference type="EMBL" id="VNIM01000014">
    <property type="protein sequence ID" value="TVV76032.1"/>
    <property type="molecule type" value="Genomic_DNA"/>
</dbReference>
<evidence type="ECO:0000313" key="3">
    <source>
        <dbReference type="EMBL" id="TVV76032.1"/>
    </source>
</evidence>
<accession>A0A558R9S3</accession>
<comment type="caution">
    <text evidence="3">The sequence shown here is derived from an EMBL/GenBank/DDBJ whole genome shotgun (WGS) entry which is preliminary data.</text>
</comment>
<dbReference type="Gene3D" id="1.10.510.10">
    <property type="entry name" value="Transferase(Phosphotransferase) domain 1"/>
    <property type="match status" value="1"/>
</dbReference>
<evidence type="ECO:0000256" key="1">
    <source>
        <dbReference type="PROSITE-ProRule" id="PRU00169"/>
    </source>
</evidence>
<dbReference type="GO" id="GO:0000160">
    <property type="term" value="P:phosphorelay signal transduction system"/>
    <property type="evidence" value="ECO:0007669"/>
    <property type="project" value="InterPro"/>
</dbReference>
<dbReference type="InterPro" id="IPR002575">
    <property type="entry name" value="Aminoglycoside_PTrfase"/>
</dbReference>
<proteinExistence type="predicted"/>
<dbReference type="AlphaFoldDB" id="A0A558R9S3"/>
<keyword evidence="1" id="KW-0597">Phosphoprotein</keyword>
<feature type="domain" description="Response regulatory" evidence="2">
    <location>
        <begin position="2"/>
        <end position="140"/>
    </location>
</feature>
<dbReference type="PROSITE" id="PS50110">
    <property type="entry name" value="RESPONSE_REGULATORY"/>
    <property type="match status" value="1"/>
</dbReference>
<protein>
    <submittedName>
        <fullName evidence="3">Phosphotransferase</fullName>
    </submittedName>
</protein>
<gene>
    <name evidence="3" type="ORF">FOY91_05480</name>
</gene>
<dbReference type="InterPro" id="IPR011006">
    <property type="entry name" value="CheY-like_superfamily"/>
</dbReference>
<dbReference type="Gene3D" id="3.40.50.2300">
    <property type="match status" value="1"/>
</dbReference>
<dbReference type="InterPro" id="IPR001789">
    <property type="entry name" value="Sig_transdc_resp-reg_receiver"/>
</dbReference>
<dbReference type="InterPro" id="IPR011009">
    <property type="entry name" value="Kinase-like_dom_sf"/>
</dbReference>
<reference evidence="3 4" key="1">
    <citation type="submission" date="2019-07" db="EMBL/GenBank/DDBJ databases">
        <title>Sphingomonas solaris sp. nov., isolated from a solar panel from Boston, Massachusetts.</title>
        <authorList>
            <person name="Tanner K."/>
            <person name="Pascual J."/>
            <person name="Mancuso C."/>
            <person name="Pereto J."/>
            <person name="Khalil A."/>
            <person name="Vilanova C."/>
        </authorList>
    </citation>
    <scope>NUCLEOTIDE SEQUENCE [LARGE SCALE GENOMIC DNA]</scope>
    <source>
        <strain evidence="3 4">R4DWN</strain>
    </source>
</reference>
<keyword evidence="3" id="KW-0808">Transferase</keyword>
<dbReference type="RefSeq" id="WP_145148950.1">
    <property type="nucleotide sequence ID" value="NZ_VNIM01000014.1"/>
</dbReference>
<sequence length="475" mass="52126">MKILFVEDHELFAESVSQRLRSLPHVAAVLHARARDEAIALLRANFVDLLILDLSILEKEGEIIPDTCFGRDVFAFAQSNAPGLPTYLLTTSEPDDALMGLMREGDRYDIWGEQRDVAAVGYYQKERSIDQLIADVQRIAATVAALDAITVDTRGRSLGLNEGYLRAIKVFTRQRGGDVIELKPLDGGKSRASVMHGLVKNSNDHVIASTVIKIGARPAIEQETNAFDRHVVNLPNGSFTPKLSTVLKGTCGSGAVVYSLAETFTQDMFRMLMRDPGLAQGAVSDVAGAMRRWSDAGRISETPIAVLRARLLWDEDFHRAMQKYGLNLSDVEALPVRHRAGCIHADLHGGNILIEESGRPIIIDFGEVGEGASALDPISLDLSIYFHPDAVRDGLRAKADHALESWTDPDVYLACHPFPGYAKACRDWAYDVAGGDRAVLACAYAYLVRQLKFNAVDHTSTVTLIHDIAQRLRGL</sequence>
<keyword evidence="4" id="KW-1185">Reference proteome</keyword>
<dbReference type="Proteomes" id="UP000318681">
    <property type="component" value="Unassembled WGS sequence"/>
</dbReference>
<feature type="modified residue" description="4-aspartylphosphate" evidence="1">
    <location>
        <position position="53"/>
    </location>
</feature>